<dbReference type="AlphaFoldDB" id="E4UT14"/>
<reference evidence="3" key="1">
    <citation type="journal article" date="2012" name="MBio">
        <title>Comparative genome analysis of Trichophyton rubrum and related dermatophytes reveals candidate genes involved in infection.</title>
        <authorList>
            <person name="Martinez D.A."/>
            <person name="Oliver B.G."/>
            <person name="Graeser Y."/>
            <person name="Goldberg J.M."/>
            <person name="Li W."/>
            <person name="Martinez-Rossi N.M."/>
            <person name="Monod M."/>
            <person name="Shelest E."/>
            <person name="Barton R.C."/>
            <person name="Birch E."/>
            <person name="Brakhage A.A."/>
            <person name="Chen Z."/>
            <person name="Gurr S.J."/>
            <person name="Heiman D."/>
            <person name="Heitman J."/>
            <person name="Kosti I."/>
            <person name="Rossi A."/>
            <person name="Saif S."/>
            <person name="Samalova M."/>
            <person name="Saunders C.W."/>
            <person name="Shea T."/>
            <person name="Summerbell R.C."/>
            <person name="Xu J."/>
            <person name="Young S."/>
            <person name="Zeng Q."/>
            <person name="Birren B.W."/>
            <person name="Cuomo C.A."/>
            <person name="White T.C."/>
        </authorList>
    </citation>
    <scope>NUCLEOTIDE SEQUENCE [LARGE SCALE GENOMIC DNA]</scope>
    <source>
        <strain evidence="3">ATCC MYA-4604 / CBS 118893</strain>
    </source>
</reference>
<evidence type="ECO:0000256" key="1">
    <source>
        <dbReference type="SAM" id="MobiDB-lite"/>
    </source>
</evidence>
<dbReference type="GeneID" id="10028736"/>
<evidence type="ECO:0000313" key="2">
    <source>
        <dbReference type="EMBL" id="EFR00627.1"/>
    </source>
</evidence>
<feature type="compositionally biased region" description="Polar residues" evidence="1">
    <location>
        <begin position="27"/>
        <end position="38"/>
    </location>
</feature>
<organism evidence="3">
    <name type="scientific">Arthroderma gypseum (strain ATCC MYA-4604 / CBS 118893)</name>
    <name type="common">Microsporum gypseum</name>
    <dbReference type="NCBI Taxonomy" id="535722"/>
    <lineage>
        <taxon>Eukaryota</taxon>
        <taxon>Fungi</taxon>
        <taxon>Dikarya</taxon>
        <taxon>Ascomycota</taxon>
        <taxon>Pezizomycotina</taxon>
        <taxon>Eurotiomycetes</taxon>
        <taxon>Eurotiomycetidae</taxon>
        <taxon>Onygenales</taxon>
        <taxon>Arthrodermataceae</taxon>
        <taxon>Nannizzia</taxon>
    </lineage>
</organism>
<keyword evidence="3" id="KW-1185">Reference proteome</keyword>
<evidence type="ECO:0000313" key="3">
    <source>
        <dbReference type="Proteomes" id="UP000002669"/>
    </source>
</evidence>
<sequence length="147" mass="16369">MAPSKKTVKPTSESSSSELSGSPALTHLTSNPTVSSPPFDSKPQIISKEGRHKEELVELLEKAGHWEGLMPQGILGRGSHSWVQGHVEAREIWHRKHNTETELPGFIFDPLLALLLYSQTQEEVPIFLRPRDNYGELYFVGALGVQD</sequence>
<dbReference type="RefSeq" id="XP_003173457.1">
    <property type="nucleotide sequence ID" value="XM_003173409.1"/>
</dbReference>
<feature type="compositionally biased region" description="Low complexity" evidence="1">
    <location>
        <begin position="1"/>
        <end position="23"/>
    </location>
</feature>
<feature type="region of interest" description="Disordered" evidence="1">
    <location>
        <begin position="1"/>
        <end position="44"/>
    </location>
</feature>
<protein>
    <submittedName>
        <fullName evidence="2">Uncharacterized protein</fullName>
    </submittedName>
</protein>
<name>E4UT14_ARTGP</name>
<dbReference type="InParanoid" id="E4UT14"/>
<dbReference type="eggNOG" id="ENOG502RQ9J">
    <property type="taxonomic scope" value="Eukaryota"/>
</dbReference>
<dbReference type="EMBL" id="DS989824">
    <property type="protein sequence ID" value="EFR00627.1"/>
    <property type="molecule type" value="Genomic_DNA"/>
</dbReference>
<dbReference type="Proteomes" id="UP000002669">
    <property type="component" value="Unassembled WGS sequence"/>
</dbReference>
<dbReference type="VEuPathDB" id="FungiDB:MGYG_03633"/>
<accession>E4UT14</accession>
<proteinExistence type="predicted"/>
<gene>
    <name evidence="2" type="ORF">MGYG_03633</name>
</gene>
<dbReference type="HOGENOM" id="CLU_1767614_0_0_1"/>